<comment type="caution">
    <text evidence="15">The sequence shown here is derived from an EMBL/GenBank/DDBJ whole genome shotgun (WGS) entry which is preliminary data.</text>
</comment>
<comment type="function">
    <text evidence="11 14">Involved in the synthesis of autoinducer 2 (AI-2) which is secreted by bacteria and is used to communicate both the cell density and the metabolic potential of the environment. The regulation of gene expression in response to changes in cell density is called quorum sensing. Catalyzes the transformation of S-ribosylhomocysteine (RHC) to homocysteine (HC) and 4,5-dihydroxy-2,3-pentadione (DPD).</text>
</comment>
<evidence type="ECO:0000256" key="7">
    <source>
        <dbReference type="ARBA" id="ARBA00022723"/>
    </source>
</evidence>
<evidence type="ECO:0000256" key="3">
    <source>
        <dbReference type="ARBA" id="ARBA00011738"/>
    </source>
</evidence>
<evidence type="ECO:0000313" key="16">
    <source>
        <dbReference type="Proteomes" id="UP001589793"/>
    </source>
</evidence>
<keyword evidence="8 14" id="KW-0071">Autoinducer synthesis</keyword>
<comment type="subunit">
    <text evidence="3 14">Homodimer.</text>
</comment>
<dbReference type="NCBIfam" id="NF002604">
    <property type="entry name" value="PRK02260.1-4"/>
    <property type="match status" value="1"/>
</dbReference>
<dbReference type="PRINTS" id="PR01487">
    <property type="entry name" value="LUXSPROTEIN"/>
</dbReference>
<evidence type="ECO:0000313" key="15">
    <source>
        <dbReference type="EMBL" id="MFC0675461.1"/>
    </source>
</evidence>
<dbReference type="InterPro" id="IPR011249">
    <property type="entry name" value="Metalloenz_LuxS/M16"/>
</dbReference>
<dbReference type="PANTHER" id="PTHR35799">
    <property type="entry name" value="S-RIBOSYLHOMOCYSTEINE LYASE"/>
    <property type="match status" value="1"/>
</dbReference>
<sequence>MSETPAPERTAEDARARMNVESFNLDHRAVRAPYIRIADRKVLPAGDVLTKFDIRFTQPNVAHLDSDAVHSLEHLMAEHMREHTSDVIDVSPMGCRTGFYALLSGEHTAADFAPVLEATLQDLLAATEVPAANEVQCGWGAHHTLEGAQAAARAFLDRREEWEDVFPA</sequence>
<evidence type="ECO:0000256" key="8">
    <source>
        <dbReference type="ARBA" id="ARBA00022929"/>
    </source>
</evidence>
<evidence type="ECO:0000256" key="12">
    <source>
        <dbReference type="ARBA" id="ARBA00030600"/>
    </source>
</evidence>
<evidence type="ECO:0000256" key="13">
    <source>
        <dbReference type="ARBA" id="ARBA00031777"/>
    </source>
</evidence>
<dbReference type="InterPro" id="IPR003815">
    <property type="entry name" value="S-ribosylhomocysteinase"/>
</dbReference>
<proteinExistence type="inferred from homology"/>
<keyword evidence="9 14" id="KW-0408">Iron</keyword>
<evidence type="ECO:0000256" key="10">
    <source>
        <dbReference type="ARBA" id="ARBA00023239"/>
    </source>
</evidence>
<dbReference type="SUPFAM" id="SSF63411">
    <property type="entry name" value="LuxS/MPP-like metallohydrolase"/>
    <property type="match status" value="1"/>
</dbReference>
<evidence type="ECO:0000256" key="9">
    <source>
        <dbReference type="ARBA" id="ARBA00023004"/>
    </source>
</evidence>
<accession>A0ABV6REM5</accession>
<evidence type="ECO:0000256" key="4">
    <source>
        <dbReference type="ARBA" id="ARBA00012240"/>
    </source>
</evidence>
<evidence type="ECO:0000256" key="5">
    <source>
        <dbReference type="ARBA" id="ARBA00015130"/>
    </source>
</evidence>
<dbReference type="EMBL" id="JBHLSV010000024">
    <property type="protein sequence ID" value="MFC0675461.1"/>
    <property type="molecule type" value="Genomic_DNA"/>
</dbReference>
<dbReference type="InterPro" id="IPR037005">
    <property type="entry name" value="LuxS_sf"/>
</dbReference>
<name>A0ABV6REM5_9MICO</name>
<feature type="binding site" evidence="14">
    <location>
        <position position="137"/>
    </location>
    <ligand>
        <name>Fe cation</name>
        <dbReference type="ChEBI" id="CHEBI:24875"/>
    </ligand>
</feature>
<organism evidence="15 16">
    <name type="scientific">Brachybacterium hainanense</name>
    <dbReference type="NCBI Taxonomy" id="1541174"/>
    <lineage>
        <taxon>Bacteria</taxon>
        <taxon>Bacillati</taxon>
        <taxon>Actinomycetota</taxon>
        <taxon>Actinomycetes</taxon>
        <taxon>Micrococcales</taxon>
        <taxon>Dermabacteraceae</taxon>
        <taxon>Brachybacterium</taxon>
    </lineage>
</organism>
<dbReference type="PIRSF" id="PIRSF006160">
    <property type="entry name" value="AI2"/>
    <property type="match status" value="1"/>
</dbReference>
<dbReference type="HAMAP" id="MF_00091">
    <property type="entry name" value="LuxS"/>
    <property type="match status" value="1"/>
</dbReference>
<protein>
    <recommendedName>
        <fullName evidence="5 14">S-ribosylhomocysteine lyase</fullName>
        <ecNumber evidence="4 14">4.4.1.21</ecNumber>
    </recommendedName>
    <alternativeName>
        <fullName evidence="12 14">AI-2 synthesis protein</fullName>
    </alternativeName>
    <alternativeName>
        <fullName evidence="13 14">Autoinducer-2 production protein LuxS</fullName>
    </alternativeName>
</protein>
<feature type="binding site" evidence="14">
    <location>
        <position position="70"/>
    </location>
    <ligand>
        <name>Fe cation</name>
        <dbReference type="ChEBI" id="CHEBI:24875"/>
    </ligand>
</feature>
<dbReference type="EC" id="4.4.1.21" evidence="4 14"/>
<evidence type="ECO:0000256" key="11">
    <source>
        <dbReference type="ARBA" id="ARBA00024654"/>
    </source>
</evidence>
<dbReference type="Gene3D" id="3.30.1360.80">
    <property type="entry name" value="S-ribosylhomocysteinase (LuxS)"/>
    <property type="match status" value="1"/>
</dbReference>
<feature type="binding site" evidence="14">
    <location>
        <position position="74"/>
    </location>
    <ligand>
        <name>Fe cation</name>
        <dbReference type="ChEBI" id="CHEBI:24875"/>
    </ligand>
</feature>
<comment type="similarity">
    <text evidence="2 14">Belongs to the LuxS family.</text>
</comment>
<keyword evidence="6 14" id="KW-0673">Quorum sensing</keyword>
<evidence type="ECO:0000256" key="1">
    <source>
        <dbReference type="ARBA" id="ARBA00000297"/>
    </source>
</evidence>
<dbReference type="Pfam" id="PF02664">
    <property type="entry name" value="LuxS"/>
    <property type="match status" value="1"/>
</dbReference>
<keyword evidence="10 14" id="KW-0456">Lyase</keyword>
<comment type="catalytic activity">
    <reaction evidence="1 14">
        <text>S-(5-deoxy-D-ribos-5-yl)-L-homocysteine = (S)-4,5-dihydroxypentane-2,3-dione + L-homocysteine</text>
        <dbReference type="Rhea" id="RHEA:17753"/>
        <dbReference type="ChEBI" id="CHEBI:29484"/>
        <dbReference type="ChEBI" id="CHEBI:58195"/>
        <dbReference type="ChEBI" id="CHEBI:58199"/>
        <dbReference type="EC" id="4.4.1.21"/>
    </reaction>
</comment>
<dbReference type="RefSeq" id="WP_376982490.1">
    <property type="nucleotide sequence ID" value="NZ_JBHLSV010000024.1"/>
</dbReference>
<dbReference type="GO" id="GO:0043768">
    <property type="term" value="F:S-ribosylhomocysteine lyase activity"/>
    <property type="evidence" value="ECO:0007669"/>
    <property type="project" value="UniProtKB-EC"/>
</dbReference>
<reference evidence="15 16" key="1">
    <citation type="submission" date="2024-09" db="EMBL/GenBank/DDBJ databases">
        <authorList>
            <person name="Sun Q."/>
            <person name="Mori K."/>
        </authorList>
    </citation>
    <scope>NUCLEOTIDE SEQUENCE [LARGE SCALE GENOMIC DNA]</scope>
    <source>
        <strain evidence="15 16">CICC 10874</strain>
    </source>
</reference>
<keyword evidence="7 14" id="KW-0479">Metal-binding</keyword>
<evidence type="ECO:0000256" key="14">
    <source>
        <dbReference type="HAMAP-Rule" id="MF_00091"/>
    </source>
</evidence>
<comment type="cofactor">
    <cofactor evidence="14">
        <name>Fe cation</name>
        <dbReference type="ChEBI" id="CHEBI:24875"/>
    </cofactor>
    <text evidence="14">Binds 1 Fe cation per subunit.</text>
</comment>
<gene>
    <name evidence="14" type="primary">luxS</name>
    <name evidence="15" type="ORF">ACFFF6_16035</name>
</gene>
<keyword evidence="16" id="KW-1185">Reference proteome</keyword>
<dbReference type="PANTHER" id="PTHR35799:SF1">
    <property type="entry name" value="S-RIBOSYLHOMOCYSTEINE LYASE"/>
    <property type="match status" value="1"/>
</dbReference>
<dbReference type="Proteomes" id="UP001589793">
    <property type="component" value="Unassembled WGS sequence"/>
</dbReference>
<evidence type="ECO:0000256" key="6">
    <source>
        <dbReference type="ARBA" id="ARBA00022654"/>
    </source>
</evidence>
<evidence type="ECO:0000256" key="2">
    <source>
        <dbReference type="ARBA" id="ARBA00007311"/>
    </source>
</evidence>